<dbReference type="OrthoDB" id="15000at10239"/>
<gene>
    <name evidence="1" type="ORF">SEA_WEASELS2_88</name>
</gene>
<dbReference type="EMBL" id="KX774321">
    <property type="protein sequence ID" value="AOZ63677.1"/>
    <property type="molecule type" value="Genomic_DNA"/>
</dbReference>
<organism evidence="1 2">
    <name type="scientific">Rhodococcus phage Weasels2</name>
    <dbReference type="NCBI Taxonomy" id="1897437"/>
    <lineage>
        <taxon>Viruses</taxon>
        <taxon>Duplodnaviria</taxon>
        <taxon>Heunggongvirae</taxon>
        <taxon>Uroviricota</taxon>
        <taxon>Caudoviricetes</taxon>
        <taxon>Weaselvirus</taxon>
        <taxon>Weaselvirus weasel</taxon>
    </lineage>
</organism>
<evidence type="ECO:0000313" key="1">
    <source>
        <dbReference type="EMBL" id="AOZ63677.1"/>
    </source>
</evidence>
<reference evidence="2" key="1">
    <citation type="submission" date="2016-08" db="EMBL/GenBank/DDBJ databases">
        <authorList>
            <person name="Seilhamer J.J."/>
        </authorList>
    </citation>
    <scope>NUCLEOTIDE SEQUENCE [LARGE SCALE GENOMIC DNA]</scope>
</reference>
<accession>A0A1I9SA71</accession>
<dbReference type="Proteomes" id="UP000224902">
    <property type="component" value="Segment"/>
</dbReference>
<sequence length="115" mass="13591">MKYPTGVFIEHDGSIYRVSGNKLYPLLSWRATLSWHQPIIPAEYIFDYERSEARLGFRPTSILESCVDGRFYFIDGFQKRLITTPDFWDLGFNKFEKFVVSQEELDFHKDGEPIE</sequence>
<protein>
    <submittedName>
        <fullName evidence="1">Uncharacterized protein</fullName>
    </submittedName>
</protein>
<name>A0A1I9SA71_9CAUD</name>
<proteinExistence type="predicted"/>
<keyword evidence="2" id="KW-1185">Reference proteome</keyword>
<evidence type="ECO:0000313" key="2">
    <source>
        <dbReference type="Proteomes" id="UP000224902"/>
    </source>
</evidence>